<dbReference type="PROSITE" id="PS50943">
    <property type="entry name" value="HTH_CROC1"/>
    <property type="match status" value="1"/>
</dbReference>
<name>A0A543CKH6_9ACTN</name>
<evidence type="ECO:0000313" key="2">
    <source>
        <dbReference type="EMBL" id="TQL97614.1"/>
    </source>
</evidence>
<dbReference type="OrthoDB" id="3355929at2"/>
<dbReference type="EMBL" id="VFOZ01000001">
    <property type="protein sequence ID" value="TQL97614.1"/>
    <property type="molecule type" value="Genomic_DNA"/>
</dbReference>
<dbReference type="InterPro" id="IPR001387">
    <property type="entry name" value="Cro/C1-type_HTH"/>
</dbReference>
<dbReference type="AlphaFoldDB" id="A0A543CKH6"/>
<organism evidence="2 3">
    <name type="scientific">Actinoallomurus bryophytorum</name>
    <dbReference type="NCBI Taxonomy" id="1490222"/>
    <lineage>
        <taxon>Bacteria</taxon>
        <taxon>Bacillati</taxon>
        <taxon>Actinomycetota</taxon>
        <taxon>Actinomycetes</taxon>
        <taxon>Streptosporangiales</taxon>
        <taxon>Thermomonosporaceae</taxon>
        <taxon>Actinoallomurus</taxon>
    </lineage>
</organism>
<dbReference type="Pfam" id="PF01381">
    <property type="entry name" value="HTH_3"/>
    <property type="match status" value="1"/>
</dbReference>
<dbReference type="Pfam" id="PF19054">
    <property type="entry name" value="DUF5753"/>
    <property type="match status" value="1"/>
</dbReference>
<evidence type="ECO:0000259" key="1">
    <source>
        <dbReference type="PROSITE" id="PS50943"/>
    </source>
</evidence>
<dbReference type="SUPFAM" id="SSF47413">
    <property type="entry name" value="lambda repressor-like DNA-binding domains"/>
    <property type="match status" value="1"/>
</dbReference>
<dbReference type="InterPro" id="IPR010982">
    <property type="entry name" value="Lambda_DNA-bd_dom_sf"/>
</dbReference>
<protein>
    <submittedName>
        <fullName evidence="2">Helix-turn-helix protein</fullName>
    </submittedName>
</protein>
<dbReference type="Proteomes" id="UP000316096">
    <property type="component" value="Unassembled WGS sequence"/>
</dbReference>
<sequence length="269" mass="29985">MLPNPPPDPKASMWNWIAYDLRFQRMKRGLSGQDLAKVLNVARSSVSRLENNVAKIDDGQALKLDKLWNTGGHFTLMLWYARLGHDPDWFRQHVDIEVRSSVIKIWENALVPGLLQTEDYAKAALKAGAVRDLEEVLAGRMARQEILARDEPPVLWVLLWEPVLEVPVGGKAVMRAQLAHLLKAIESPNIAIRVVPKHVGAHPGLDGAFKIMTTETGDVAFAESPGGGRLVPSAAEVRSYILRYDRIGQHAMPEEPSRVRIVQAMEAMQ</sequence>
<comment type="caution">
    <text evidence="2">The sequence shown here is derived from an EMBL/GenBank/DDBJ whole genome shotgun (WGS) entry which is preliminary data.</text>
</comment>
<reference evidence="2 3" key="1">
    <citation type="submission" date="2019-06" db="EMBL/GenBank/DDBJ databases">
        <title>Sequencing the genomes of 1000 actinobacteria strains.</title>
        <authorList>
            <person name="Klenk H.-P."/>
        </authorList>
    </citation>
    <scope>NUCLEOTIDE SEQUENCE [LARGE SCALE GENOMIC DNA]</scope>
    <source>
        <strain evidence="2 3">DSM 102200</strain>
    </source>
</reference>
<dbReference type="CDD" id="cd00093">
    <property type="entry name" value="HTH_XRE"/>
    <property type="match status" value="1"/>
</dbReference>
<accession>A0A543CKH6</accession>
<dbReference type="GO" id="GO:0003677">
    <property type="term" value="F:DNA binding"/>
    <property type="evidence" value="ECO:0007669"/>
    <property type="project" value="InterPro"/>
</dbReference>
<proteinExistence type="predicted"/>
<evidence type="ECO:0000313" key="3">
    <source>
        <dbReference type="Proteomes" id="UP000316096"/>
    </source>
</evidence>
<gene>
    <name evidence="2" type="ORF">FB559_3210</name>
</gene>
<dbReference type="Gene3D" id="1.10.260.40">
    <property type="entry name" value="lambda repressor-like DNA-binding domains"/>
    <property type="match status" value="1"/>
</dbReference>
<dbReference type="InterPro" id="IPR043917">
    <property type="entry name" value="DUF5753"/>
</dbReference>
<dbReference type="SMART" id="SM00530">
    <property type="entry name" value="HTH_XRE"/>
    <property type="match status" value="1"/>
</dbReference>
<keyword evidence="3" id="KW-1185">Reference proteome</keyword>
<feature type="domain" description="HTH cro/C1-type" evidence="1">
    <location>
        <begin position="21"/>
        <end position="64"/>
    </location>
</feature>